<dbReference type="EMBL" id="FQYP01000010">
    <property type="protein sequence ID" value="SHJ53894.1"/>
    <property type="molecule type" value="Genomic_DNA"/>
</dbReference>
<dbReference type="RefSeq" id="WP_073320492.1">
    <property type="nucleotide sequence ID" value="NZ_FQYP01000010.1"/>
</dbReference>
<evidence type="ECO:0000313" key="3">
    <source>
        <dbReference type="Proteomes" id="UP000184432"/>
    </source>
</evidence>
<protein>
    <submittedName>
        <fullName evidence="2">Toxin ETX/toxin MTX2</fullName>
    </submittedName>
</protein>
<name>A0A1M6K4H1_9FLAO</name>
<accession>A0A1M6K4H1</accession>
<dbReference type="Gene3D" id="2.170.15.10">
    <property type="entry name" value="Proaerolysin, chain A, domain 3"/>
    <property type="match status" value="1"/>
</dbReference>
<feature type="compositionally biased region" description="Basic and acidic residues" evidence="1">
    <location>
        <begin position="439"/>
        <end position="451"/>
    </location>
</feature>
<evidence type="ECO:0000313" key="2">
    <source>
        <dbReference type="EMBL" id="SHJ53894.1"/>
    </source>
</evidence>
<dbReference type="STRING" id="570521.SAMN04488508_11072"/>
<gene>
    <name evidence="2" type="ORF">SAMN04488508_11072</name>
</gene>
<sequence>MKNHTKKVLLLTLLSIWILGCSKDDGNELPPPTTGVEELPGIDLEEFETDLGAIGISINARDIARKGYRPTTADITVTATTGDYSQKILFDEFNNLATLSLKNEDLSEEAQAELKDGVPVSVRVLDKNENELATKSITKLSFTPSPSEEHIPADKLEDLYAKVNLREDVRHYVQIVNQDSNEIYGAPNSIFFPNTVLLNTPIIASKLADLDYNSENTETFTTYRFAEVPGEEGVFTIAVHNGDDIHYLYIVPANSELRIQSKANLIRNGGNNTGAPPNYKFKIEKVEAGLYTITPTFTGNPLFLINDRLNAGNTNSQPAYFRILSFDIDWDIQPIESKFMHPILPPSATSEAYNSTLRNCSSGTLQQTIGRSESLETKEVLGWEESMSVSTTQEYSVSVTIEAEVSTKFFGAGGSVRSSVTGSYSFSKSRTNTSTRSGSFEETRTTEISTERTQEVPPGTAITVADVYQTYENVRIPYVQRFRIKGNYQEDSKALSGEEITTQFAFNSFTGVITDVQSDYIEVTVRGTNLINRLIETETISKDIEGACDN</sequence>
<dbReference type="Pfam" id="PF03318">
    <property type="entry name" value="ETX_MTX2"/>
    <property type="match status" value="1"/>
</dbReference>
<dbReference type="Proteomes" id="UP000184432">
    <property type="component" value="Unassembled WGS sequence"/>
</dbReference>
<dbReference type="OrthoDB" id="1155031at2"/>
<feature type="region of interest" description="Disordered" evidence="1">
    <location>
        <begin position="427"/>
        <end position="451"/>
    </location>
</feature>
<organism evidence="2 3">
    <name type="scientific">Aquimarina spongiae</name>
    <dbReference type="NCBI Taxonomy" id="570521"/>
    <lineage>
        <taxon>Bacteria</taxon>
        <taxon>Pseudomonadati</taxon>
        <taxon>Bacteroidota</taxon>
        <taxon>Flavobacteriia</taxon>
        <taxon>Flavobacteriales</taxon>
        <taxon>Flavobacteriaceae</taxon>
        <taxon>Aquimarina</taxon>
    </lineage>
</organism>
<keyword evidence="3" id="KW-1185">Reference proteome</keyword>
<dbReference type="AlphaFoldDB" id="A0A1M6K4H1"/>
<reference evidence="3" key="1">
    <citation type="submission" date="2016-11" db="EMBL/GenBank/DDBJ databases">
        <authorList>
            <person name="Varghese N."/>
            <person name="Submissions S."/>
        </authorList>
    </citation>
    <scope>NUCLEOTIDE SEQUENCE [LARGE SCALE GENOMIC DNA]</scope>
    <source>
        <strain evidence="3">DSM 22623</strain>
    </source>
</reference>
<proteinExistence type="predicted"/>
<dbReference type="PROSITE" id="PS51257">
    <property type="entry name" value="PROKAR_LIPOPROTEIN"/>
    <property type="match status" value="1"/>
</dbReference>
<dbReference type="InterPro" id="IPR004991">
    <property type="entry name" value="Aerolysin-like"/>
</dbReference>
<feature type="compositionally biased region" description="Polar residues" evidence="1">
    <location>
        <begin position="427"/>
        <end position="438"/>
    </location>
</feature>
<evidence type="ECO:0000256" key="1">
    <source>
        <dbReference type="SAM" id="MobiDB-lite"/>
    </source>
</evidence>